<feature type="compositionally biased region" description="Low complexity" evidence="1">
    <location>
        <begin position="105"/>
        <end position="114"/>
    </location>
</feature>
<feature type="region of interest" description="Disordered" evidence="1">
    <location>
        <begin position="926"/>
        <end position="955"/>
    </location>
</feature>
<feature type="compositionally biased region" description="Basic and acidic residues" evidence="1">
    <location>
        <begin position="879"/>
        <end position="888"/>
    </location>
</feature>
<protein>
    <recommendedName>
        <fullName evidence="4">PH domain-containing protein</fullName>
    </recommendedName>
</protein>
<gene>
    <name evidence="2" type="ORF">FCC1311_082202</name>
</gene>
<keyword evidence="3" id="KW-1185">Reference proteome</keyword>
<evidence type="ECO:0000256" key="1">
    <source>
        <dbReference type="SAM" id="MobiDB-lite"/>
    </source>
</evidence>
<dbReference type="Gene3D" id="1.10.238.10">
    <property type="entry name" value="EF-hand"/>
    <property type="match status" value="1"/>
</dbReference>
<feature type="region of interest" description="Disordered" evidence="1">
    <location>
        <begin position="95"/>
        <end position="142"/>
    </location>
</feature>
<evidence type="ECO:0008006" key="4">
    <source>
        <dbReference type="Google" id="ProtNLM"/>
    </source>
</evidence>
<feature type="region of interest" description="Disordered" evidence="1">
    <location>
        <begin position="260"/>
        <end position="289"/>
    </location>
</feature>
<comment type="caution">
    <text evidence="2">The sequence shown here is derived from an EMBL/GenBank/DDBJ whole genome shotgun (WGS) entry which is preliminary data.</text>
</comment>
<feature type="region of interest" description="Disordered" evidence="1">
    <location>
        <begin position="427"/>
        <end position="446"/>
    </location>
</feature>
<feature type="region of interest" description="Disordered" evidence="1">
    <location>
        <begin position="391"/>
        <end position="417"/>
    </location>
</feature>
<accession>A0A2R5GN00</accession>
<evidence type="ECO:0000313" key="2">
    <source>
        <dbReference type="EMBL" id="GBG31995.1"/>
    </source>
</evidence>
<reference evidence="2 3" key="1">
    <citation type="submission" date="2017-12" db="EMBL/GenBank/DDBJ databases">
        <title>Sequencing, de novo assembly and annotation of complete genome of a new Thraustochytrid species, strain FCC1311.</title>
        <authorList>
            <person name="Sedici K."/>
            <person name="Godart F."/>
            <person name="Aiese Cigliano R."/>
            <person name="Sanseverino W."/>
            <person name="Barakat M."/>
            <person name="Ortet P."/>
            <person name="Marechal E."/>
            <person name="Cagnac O."/>
            <person name="Amato A."/>
        </authorList>
    </citation>
    <scope>NUCLEOTIDE SEQUENCE [LARGE SCALE GENOMIC DNA]</scope>
</reference>
<feature type="compositionally biased region" description="Gly residues" evidence="1">
    <location>
        <begin position="398"/>
        <end position="407"/>
    </location>
</feature>
<sequence length="1302" mass="141838">MAPLVGAAPTGPSAWSSTDVLRISVEGKGIIGFVEVGSSSNLVDARQKIVAEVDGLSDTNTFQFQLPDGVPISRKQEACILAREFLPVIHLRTRESAHHRQGSRTPTGASASAGSGAGTGTGAGTSTGTGAGAGGAPASMQDPIRQSTLTAPFHRPLHQNAQSGSYVSSKVTVSFLGEPYHLWVTTGYTFAQLRREAARYWSFPSDQVVLMDEDGCAWPDSAIISAVLATGMLDRREILLVRKPGTMLDHEGSVVRPEFRKTLRHSDSPRAGPGIRTSRSGPRSPHHAAGVALSLDTSISPRAGAFSAPLSTDPERREVSTLSRHHQQKRQYPLRGDTEVIEVLSQPSESDTEAVPVRVDGQNGALGGLNSKNSHTDDEEDVYTEIQVAAFDERETLGDGGDGPEGGTGEEHAEDTIRDGLSCEERSESLLSPGTHGPSTPHAGGTTAANVVMERYADLWRAFTYYCAQIDSNRPFSMDRRGFYGFLQDCNLVDDHSFTPAKLNLIFTATCKSGSRSNRMCFADFLDALMMLARKIRQKQSARKPPGSPSQRHLTAAEKAQEEYTILASFVQLLTHVILPRAATWNLRKWDMHADLAERPEVLATLQPFVKPFYEIFGFYAPAVPSNKLDMETDACFYWPTFSTFSLDFQFAELNIRPWLAEIYVCAASQVPLPLKGRASSSQGAKLGFAYEDADEPERSQPLMTQQRYLLQHASGDPIWERPTMRFGQFLGALLRVAWYAFPDLATGRRPELAVKALVQHFSKCLRKSYVMDIVEKRKDVSKYPHGLLSGTKMLYKRYVDMWKHDGQPDYLSDEDLSDDEDNNAVYHVTDPEQALGNAASAPLTPGALSRASDWASPPANRRRSLSAGTKRSGGSASNRRDHAASFLGDGRRVLEQLVAAEEARTAGGNPNGPAVAALLGLQDRSPTHDQQQQQAMRERSRSAFGLLDGDDEDDAEGVEHRLEGLFGSDQDLLRGQQSPFTLGHDGSLGNTKLAQGGSLAHSPARAGESKGLLARDSSADVDPNGKTSPRCSVSTQSPRDFGLKPIDAPTRASATELSADKSTGGDRDGSVEKINDLSGCLDSEEKDNSGDSEMDSSSDDADTSTLRSKRSMAKSSAGGPTSGISTSEAQNSQIPHLSDNADGSLTLASVDLLGRVSQPTYELLCHGGVFLKHGRRGYPHRRFVWCDERLQRVYWCPVDRKPSKSGPRVRARSLAVQEITQVTDGLQTDRLQRLLKPNTGPWHLRRRSGSVSSDSGVEIKRSLCFSLHGKDRTLDLEADDGELRGEWIGAFEEILRLQRHD</sequence>
<feature type="region of interest" description="Disordered" evidence="1">
    <location>
        <begin position="970"/>
        <end position="1139"/>
    </location>
</feature>
<dbReference type="EMBL" id="BEYU01000111">
    <property type="protein sequence ID" value="GBG31995.1"/>
    <property type="molecule type" value="Genomic_DNA"/>
</dbReference>
<feature type="region of interest" description="Disordered" evidence="1">
    <location>
        <begin position="304"/>
        <end position="338"/>
    </location>
</feature>
<dbReference type="OrthoDB" id="188756at2759"/>
<feature type="compositionally biased region" description="Gly residues" evidence="1">
    <location>
        <begin position="115"/>
        <end position="135"/>
    </location>
</feature>
<feature type="compositionally biased region" description="Basic and acidic residues" evidence="1">
    <location>
        <begin position="1064"/>
        <end position="1076"/>
    </location>
</feature>
<feature type="compositionally biased region" description="Polar residues" evidence="1">
    <location>
        <begin position="1026"/>
        <end position="1039"/>
    </location>
</feature>
<feature type="compositionally biased region" description="Acidic residues" evidence="1">
    <location>
        <begin position="1083"/>
        <end position="1103"/>
    </location>
</feature>
<evidence type="ECO:0000313" key="3">
    <source>
        <dbReference type="Proteomes" id="UP000241890"/>
    </source>
</evidence>
<dbReference type="SUPFAM" id="SSF50729">
    <property type="entry name" value="PH domain-like"/>
    <property type="match status" value="1"/>
</dbReference>
<dbReference type="Gene3D" id="2.30.29.30">
    <property type="entry name" value="Pleckstrin-homology domain (PH domain)/Phosphotyrosine-binding domain (PTB)"/>
    <property type="match status" value="1"/>
</dbReference>
<dbReference type="SUPFAM" id="SSF47473">
    <property type="entry name" value="EF-hand"/>
    <property type="match status" value="1"/>
</dbReference>
<feature type="region of interest" description="Disordered" evidence="1">
    <location>
        <begin position="837"/>
        <end position="888"/>
    </location>
</feature>
<name>A0A2R5GN00_9STRA</name>
<dbReference type="InParanoid" id="A0A2R5GN00"/>
<dbReference type="Proteomes" id="UP000241890">
    <property type="component" value="Unassembled WGS sequence"/>
</dbReference>
<proteinExistence type="predicted"/>
<dbReference type="InterPro" id="IPR011992">
    <property type="entry name" value="EF-hand-dom_pair"/>
</dbReference>
<feature type="compositionally biased region" description="Polar residues" evidence="1">
    <location>
        <begin position="867"/>
        <end position="878"/>
    </location>
</feature>
<feature type="region of interest" description="Disordered" evidence="1">
    <location>
        <begin position="360"/>
        <end position="379"/>
    </location>
</feature>
<feature type="compositionally biased region" description="Polar residues" evidence="1">
    <location>
        <begin position="1119"/>
        <end position="1139"/>
    </location>
</feature>
<organism evidence="2 3">
    <name type="scientific">Hondaea fermentalgiana</name>
    <dbReference type="NCBI Taxonomy" id="2315210"/>
    <lineage>
        <taxon>Eukaryota</taxon>
        <taxon>Sar</taxon>
        <taxon>Stramenopiles</taxon>
        <taxon>Bigyra</taxon>
        <taxon>Labyrinthulomycetes</taxon>
        <taxon>Thraustochytrida</taxon>
        <taxon>Thraustochytriidae</taxon>
        <taxon>Hondaea</taxon>
    </lineage>
</organism>
<dbReference type="InterPro" id="IPR011993">
    <property type="entry name" value="PH-like_dom_sf"/>
</dbReference>